<dbReference type="Proteomes" id="UP000887577">
    <property type="component" value="Unplaced"/>
</dbReference>
<sequence>MKACVKSGTKDDGNITFFIERHVESPNPVERRRRQIEVTLNSSNEHAEPVDKCSEPKDEHPPRRKRGKYAAYIKKKELSSMAEVKQAASSAGLKYINTVNRTAYFMCSIDGCPYKSRAVLTDEFRYDVLETDLQHNHGTVERKDGQ</sequence>
<dbReference type="WBParaSite" id="PSU_v2.g2749.t1">
    <property type="protein sequence ID" value="PSU_v2.g2749.t1"/>
    <property type="gene ID" value="PSU_v2.g2749"/>
</dbReference>
<proteinExistence type="predicted"/>
<dbReference type="AlphaFoldDB" id="A0A914YRE3"/>
<accession>A0A914YRE3</accession>
<keyword evidence="2" id="KW-1185">Reference proteome</keyword>
<evidence type="ECO:0000313" key="2">
    <source>
        <dbReference type="Proteomes" id="UP000887577"/>
    </source>
</evidence>
<evidence type="ECO:0000313" key="3">
    <source>
        <dbReference type="WBParaSite" id="PSU_v2.g2749.t1"/>
    </source>
</evidence>
<protein>
    <submittedName>
        <fullName evidence="3">Uncharacterized protein</fullName>
    </submittedName>
</protein>
<organism evidence="2 3">
    <name type="scientific">Panagrolaimus superbus</name>
    <dbReference type="NCBI Taxonomy" id="310955"/>
    <lineage>
        <taxon>Eukaryota</taxon>
        <taxon>Metazoa</taxon>
        <taxon>Ecdysozoa</taxon>
        <taxon>Nematoda</taxon>
        <taxon>Chromadorea</taxon>
        <taxon>Rhabditida</taxon>
        <taxon>Tylenchina</taxon>
        <taxon>Panagrolaimomorpha</taxon>
        <taxon>Panagrolaimoidea</taxon>
        <taxon>Panagrolaimidae</taxon>
        <taxon>Panagrolaimus</taxon>
    </lineage>
</organism>
<feature type="region of interest" description="Disordered" evidence="1">
    <location>
        <begin position="39"/>
        <end position="66"/>
    </location>
</feature>
<reference evidence="3" key="1">
    <citation type="submission" date="2022-11" db="UniProtKB">
        <authorList>
            <consortium name="WormBaseParasite"/>
        </authorList>
    </citation>
    <scope>IDENTIFICATION</scope>
</reference>
<evidence type="ECO:0000256" key="1">
    <source>
        <dbReference type="SAM" id="MobiDB-lite"/>
    </source>
</evidence>
<name>A0A914YRE3_9BILA</name>
<feature type="compositionally biased region" description="Basic and acidic residues" evidence="1">
    <location>
        <begin position="45"/>
        <end position="61"/>
    </location>
</feature>